<evidence type="ECO:0000313" key="2">
    <source>
        <dbReference type="Proteomes" id="UP000201725"/>
    </source>
</evidence>
<name>M4SPD8_9CAUD</name>
<gene>
    <name evidence="1" type="ORF">VPMG_00021</name>
</gene>
<dbReference type="Proteomes" id="UP000201725">
    <property type="component" value="Segment"/>
</dbReference>
<dbReference type="EMBL" id="HQ634196">
    <property type="protein sequence ID" value="AGH57160.1"/>
    <property type="molecule type" value="Genomic_DNA"/>
</dbReference>
<reference evidence="1 2" key="1">
    <citation type="submission" date="2010-11" db="EMBL/GenBank/DDBJ databases">
        <title>The Genome Sequence of Vibrio phage VBP32.</title>
        <authorList>
            <consortium name="The Broad Institute Genome Sequencing Platform"/>
            <person name="Henn M.R."/>
            <person name="Wharam S."/>
            <person name="Gilg I."/>
            <person name="Martinez Martinez J."/>
            <person name="Wilson W."/>
            <person name="Levin J."/>
            <person name="Malboeuf C."/>
            <person name="Casali M."/>
            <person name="Russ C."/>
            <person name="Lennon N."/>
            <person name="Chapman S.B."/>
            <person name="Erlich R."/>
            <person name="Young S.K."/>
            <person name="Yandava C."/>
            <person name="Zeng Q."/>
            <person name="Fitzgerald M.F."/>
            <person name="Alvarado L."/>
            <person name="Anderson S."/>
            <person name="Berlin A."/>
            <person name="Chen Z."/>
            <person name="Freedman E."/>
            <person name="Gellesch M."/>
            <person name="Goldberg J."/>
            <person name="Green L."/>
            <person name="Griggs A."/>
            <person name="Gujja S."/>
            <person name="Heilman E."/>
            <person name="Heiman D."/>
            <person name="Hollinger A."/>
            <person name="Howarth C."/>
            <person name="Larson L."/>
            <person name="Mehta T."/>
            <person name="Neiman D."/>
            <person name="Pearson M."/>
            <person name="Roberts A."/>
            <person name="Ryan E."/>
            <person name="Saif S."/>
            <person name="Shea T."/>
            <person name="Shenoy N."/>
            <person name="Sisk P."/>
            <person name="Stolte C."/>
            <person name="Sykes S."/>
            <person name="White J."/>
            <person name="Haas B."/>
            <person name="Nusbaum C."/>
            <person name="Birren B."/>
        </authorList>
    </citation>
    <scope>NUCLEOTIDE SEQUENCE [LARGE SCALE GENOMIC DNA]</scope>
    <source>
        <strain evidence="1 2">VBP32</strain>
    </source>
</reference>
<organism evidence="1 2">
    <name type="scientific">Vibrio phage VBP32</name>
    <dbReference type="NCBI Taxonomy" id="754072"/>
    <lineage>
        <taxon>Viruses</taxon>
        <taxon>Duplodnaviria</taxon>
        <taxon>Heunggongvirae</taxon>
        <taxon>Uroviricota</taxon>
        <taxon>Caudoviricetes</taxon>
        <taxon>Schitoviridae</taxon>
        <taxon>Fuhrmanvirinae</taxon>
        <taxon>Stoningtonvirus</taxon>
        <taxon>Stoningtonvirus VBP47</taxon>
    </lineage>
</organism>
<proteinExistence type="predicted"/>
<evidence type="ECO:0000313" key="1">
    <source>
        <dbReference type="EMBL" id="AGH57160.1"/>
    </source>
</evidence>
<accession>M4SPD8</accession>
<protein>
    <submittedName>
        <fullName evidence="1">Uncharacterized protein</fullName>
    </submittedName>
</protein>
<dbReference type="GeneID" id="15013154"/>
<dbReference type="KEGG" id="vg:15013154"/>
<sequence>MNREMLEDRWFKLKVDNFVSGIKPNGRPWTRQEPIPWYKQNFMWEQIAPSLAKGTKYSEADVIEYLKDLQSAAKLEALLDEDS</sequence>
<dbReference type="RefSeq" id="YP_007676511.1">
    <property type="nucleotide sequence ID" value="NC_020868.1"/>
</dbReference>